<reference evidence="1" key="1">
    <citation type="journal article" date="2015" name="Nature">
        <title>Complex archaea that bridge the gap between prokaryotes and eukaryotes.</title>
        <authorList>
            <person name="Spang A."/>
            <person name="Saw J.H."/>
            <person name="Jorgensen S.L."/>
            <person name="Zaremba-Niedzwiedzka K."/>
            <person name="Martijn J."/>
            <person name="Lind A.E."/>
            <person name="van Eijk R."/>
            <person name="Schleper C."/>
            <person name="Guy L."/>
            <person name="Ettema T.J."/>
        </authorList>
    </citation>
    <scope>NUCLEOTIDE SEQUENCE</scope>
</reference>
<evidence type="ECO:0000313" key="1">
    <source>
        <dbReference type="EMBL" id="KKK79203.1"/>
    </source>
</evidence>
<comment type="caution">
    <text evidence="1">The sequence shown here is derived from an EMBL/GenBank/DDBJ whole genome shotgun (WGS) entry which is preliminary data.</text>
</comment>
<protein>
    <submittedName>
        <fullName evidence="1">Uncharacterized protein</fullName>
    </submittedName>
</protein>
<accession>A0A0F8YCU0</accession>
<sequence length="198" mass="22512">MSGVTRSFGIVNEVPGVNTTNITSCHYYMDLAGKVPTVQRINNLVRRQADFSGVKEMWWFTGTHFSEQMANAYENKSIYYTNAALSVNYRMKIMTLESVGRDMVVHHVTAPILNELGMHNEALCLNLSEYNYNQKNRFGNWQIAHKVPFNDQPDDAKSYKSNEGFKGKWRELYGAWGMVRRLAATNFRIVGAASPVNA</sequence>
<dbReference type="EMBL" id="LAZR01054136">
    <property type="protein sequence ID" value="KKK79203.1"/>
    <property type="molecule type" value="Genomic_DNA"/>
</dbReference>
<dbReference type="AlphaFoldDB" id="A0A0F8YCU0"/>
<name>A0A0F8YCU0_9ZZZZ</name>
<organism evidence="1">
    <name type="scientific">marine sediment metagenome</name>
    <dbReference type="NCBI Taxonomy" id="412755"/>
    <lineage>
        <taxon>unclassified sequences</taxon>
        <taxon>metagenomes</taxon>
        <taxon>ecological metagenomes</taxon>
    </lineage>
</organism>
<gene>
    <name evidence="1" type="ORF">LCGC14_2835840</name>
</gene>
<proteinExistence type="predicted"/>